<evidence type="ECO:0000313" key="3">
    <source>
        <dbReference type="Proteomes" id="UP000265520"/>
    </source>
</evidence>
<keyword evidence="3" id="KW-1185">Reference proteome</keyword>
<feature type="compositionally biased region" description="Basic and acidic residues" evidence="1">
    <location>
        <begin position="44"/>
        <end position="73"/>
    </location>
</feature>
<accession>A0A392QJ48</accession>
<dbReference type="EMBL" id="LXQA010140208">
    <property type="protein sequence ID" value="MCI24218.1"/>
    <property type="molecule type" value="Genomic_DNA"/>
</dbReference>
<organism evidence="2 3">
    <name type="scientific">Trifolium medium</name>
    <dbReference type="NCBI Taxonomy" id="97028"/>
    <lineage>
        <taxon>Eukaryota</taxon>
        <taxon>Viridiplantae</taxon>
        <taxon>Streptophyta</taxon>
        <taxon>Embryophyta</taxon>
        <taxon>Tracheophyta</taxon>
        <taxon>Spermatophyta</taxon>
        <taxon>Magnoliopsida</taxon>
        <taxon>eudicotyledons</taxon>
        <taxon>Gunneridae</taxon>
        <taxon>Pentapetalae</taxon>
        <taxon>rosids</taxon>
        <taxon>fabids</taxon>
        <taxon>Fabales</taxon>
        <taxon>Fabaceae</taxon>
        <taxon>Papilionoideae</taxon>
        <taxon>50 kb inversion clade</taxon>
        <taxon>NPAAA clade</taxon>
        <taxon>Hologalegina</taxon>
        <taxon>IRL clade</taxon>
        <taxon>Trifolieae</taxon>
        <taxon>Trifolium</taxon>
    </lineage>
</organism>
<evidence type="ECO:0000313" key="2">
    <source>
        <dbReference type="EMBL" id="MCI24218.1"/>
    </source>
</evidence>
<dbReference type="AlphaFoldDB" id="A0A392QJ48"/>
<sequence length="73" mass="8179">MDQPPTRNKDPRTNNPLNKTAGIKALSSKASQRRYRSGGIFDALRPEDLNRPGIIRESKGTKTPKPPETKNHQ</sequence>
<evidence type="ECO:0000256" key="1">
    <source>
        <dbReference type="SAM" id="MobiDB-lite"/>
    </source>
</evidence>
<protein>
    <submittedName>
        <fullName evidence="2">Uncharacterized protein</fullName>
    </submittedName>
</protein>
<feature type="region of interest" description="Disordered" evidence="1">
    <location>
        <begin position="1"/>
        <end position="73"/>
    </location>
</feature>
<proteinExistence type="predicted"/>
<comment type="caution">
    <text evidence="2">The sequence shown here is derived from an EMBL/GenBank/DDBJ whole genome shotgun (WGS) entry which is preliminary data.</text>
</comment>
<dbReference type="Proteomes" id="UP000265520">
    <property type="component" value="Unassembled WGS sequence"/>
</dbReference>
<reference evidence="2 3" key="1">
    <citation type="journal article" date="2018" name="Front. Plant Sci.">
        <title>Red Clover (Trifolium pratense) and Zigzag Clover (T. medium) - A Picture of Genomic Similarities and Differences.</title>
        <authorList>
            <person name="Dluhosova J."/>
            <person name="Istvanek J."/>
            <person name="Nedelnik J."/>
            <person name="Repkova J."/>
        </authorList>
    </citation>
    <scope>NUCLEOTIDE SEQUENCE [LARGE SCALE GENOMIC DNA]</scope>
    <source>
        <strain evidence="3">cv. 10/8</strain>
        <tissue evidence="2">Leaf</tissue>
    </source>
</reference>
<name>A0A392QJ48_9FABA</name>